<gene>
    <name evidence="1" type="ORF">Xehl_00163</name>
</gene>
<evidence type="ECO:0000313" key="2">
    <source>
        <dbReference type="Proteomes" id="UP000225605"/>
    </source>
</evidence>
<reference evidence="1 2" key="1">
    <citation type="journal article" date="2017" name="Nat. Microbiol.">
        <title>Natural product diversity associated with the nematode symbionts Photorhabdus and Xenorhabdus.</title>
        <authorList>
            <person name="Tobias N.J."/>
            <person name="Wolff H."/>
            <person name="Djahanschiri B."/>
            <person name="Grundmann F."/>
            <person name="Kronenwerth M."/>
            <person name="Shi Y.M."/>
            <person name="Simonyi S."/>
            <person name="Grun P."/>
            <person name="Shapiro-Ilan D."/>
            <person name="Pidot S.J."/>
            <person name="Stinear T.P."/>
            <person name="Ebersberger I."/>
            <person name="Bode H.B."/>
        </authorList>
    </citation>
    <scope>NUCLEOTIDE SEQUENCE [LARGE SCALE GENOMIC DNA]</scope>
    <source>
        <strain evidence="1 2">DSM 16337</strain>
    </source>
</reference>
<dbReference type="Proteomes" id="UP000225605">
    <property type="component" value="Unassembled WGS sequence"/>
</dbReference>
<comment type="caution">
    <text evidence="1">The sequence shown here is derived from an EMBL/GenBank/DDBJ whole genome shotgun (WGS) entry which is preliminary data.</text>
</comment>
<protein>
    <submittedName>
        <fullName evidence="1">Terminase</fullName>
    </submittedName>
</protein>
<accession>A0A2D0IZ48</accession>
<organism evidence="1 2">
    <name type="scientific">Xenorhabdus ehlersii</name>
    <dbReference type="NCBI Taxonomy" id="290111"/>
    <lineage>
        <taxon>Bacteria</taxon>
        <taxon>Pseudomonadati</taxon>
        <taxon>Pseudomonadota</taxon>
        <taxon>Gammaproteobacteria</taxon>
        <taxon>Enterobacterales</taxon>
        <taxon>Morganellaceae</taxon>
        <taxon>Xenorhabdus</taxon>
    </lineage>
</organism>
<proteinExistence type="predicted"/>
<dbReference type="AlphaFoldDB" id="A0A2D0IZ48"/>
<evidence type="ECO:0000313" key="1">
    <source>
        <dbReference type="EMBL" id="PHM27174.1"/>
    </source>
</evidence>
<sequence length="92" mass="10460">MHDTIQKARGIPSQWTEMLTKRFNIWCQGETPWMGETDANANIKPNKKKLANKADPAIAFLMSFGTWQAEHEEFAFTLSTGQQRRLDSFGGV</sequence>
<name>A0A2D0IZ48_9GAMM</name>
<dbReference type="EMBL" id="NIBT01000001">
    <property type="protein sequence ID" value="PHM27174.1"/>
    <property type="molecule type" value="Genomic_DNA"/>
</dbReference>